<dbReference type="RefSeq" id="WP_182614407.1">
    <property type="nucleotide sequence ID" value="NZ_BAAATF010000002.1"/>
</dbReference>
<sequence length="406" mass="42243">MRTTKYLVRSAFTATALVACAALVAPGAVAAPAPTSGTTTSGIAASALAPTSGTATSGLDEPTLALPEPTGRYPVGVTPLHLVDEDRADPWVPAERRELMVSLWYPAVPRGEIAPYTNEAVSAAIIGSAGLPFSPGILTTVETHAHDRAPALPGRRPLVVLSPGASLSRESLTALAEDLASRGYVVAGIDHTYEARAVEFPDGRVAGCLLCERENTAELGAQVARGRSADISFVLDELTRGRLWRHAPTIDARHIAVVGHSLGGAAAAVSITDDPRVDAGVNMDGTFQVDFPEAGVDRPFLMLGSASHQPGASDGTDWPDNFARLGAASRWLQVPTANHGSFTDQLVFLDQLGVPLPGGPSTVGGERGVEITTAYVGAFLDRHLRGRAAPLLDAPSAAYPEVEFQG</sequence>
<dbReference type="GO" id="GO:0003847">
    <property type="term" value="F:1-alkyl-2-acetylglycerophosphocholine esterase activity"/>
    <property type="evidence" value="ECO:0007669"/>
    <property type="project" value="TreeGrafter"/>
</dbReference>
<evidence type="ECO:0000256" key="1">
    <source>
        <dbReference type="ARBA" id="ARBA00022801"/>
    </source>
</evidence>
<comment type="caution">
    <text evidence="6">The sequence shown here is derived from an EMBL/GenBank/DDBJ whole genome shotgun (WGS) entry which is preliminary data.</text>
</comment>
<dbReference type="Gene3D" id="3.40.50.1820">
    <property type="entry name" value="alpha/beta hydrolase"/>
    <property type="match status" value="1"/>
</dbReference>
<feature type="region of interest" description="Disordered" evidence="4">
    <location>
        <begin position="51"/>
        <end position="71"/>
    </location>
</feature>
<evidence type="ECO:0000256" key="2">
    <source>
        <dbReference type="ARBA" id="ARBA00022963"/>
    </source>
</evidence>
<organism evidence="6 7">
    <name type="scientific">Promicromonospora sukumoe</name>
    <dbReference type="NCBI Taxonomy" id="88382"/>
    <lineage>
        <taxon>Bacteria</taxon>
        <taxon>Bacillati</taxon>
        <taxon>Actinomycetota</taxon>
        <taxon>Actinomycetes</taxon>
        <taxon>Micrococcales</taxon>
        <taxon>Promicromonosporaceae</taxon>
        <taxon>Promicromonospora</taxon>
    </lineage>
</organism>
<keyword evidence="5" id="KW-0732">Signal</keyword>
<dbReference type="GO" id="GO:0016042">
    <property type="term" value="P:lipid catabolic process"/>
    <property type="evidence" value="ECO:0007669"/>
    <property type="project" value="UniProtKB-KW"/>
</dbReference>
<dbReference type="AlphaFoldDB" id="A0A7W3J5K1"/>
<dbReference type="InterPro" id="IPR029058">
    <property type="entry name" value="AB_hydrolase_fold"/>
</dbReference>
<name>A0A7W3J5K1_9MICO</name>
<proteinExistence type="predicted"/>
<evidence type="ECO:0000313" key="6">
    <source>
        <dbReference type="EMBL" id="MBA8806721.1"/>
    </source>
</evidence>
<evidence type="ECO:0000256" key="3">
    <source>
        <dbReference type="ARBA" id="ARBA00023098"/>
    </source>
</evidence>
<keyword evidence="1 6" id="KW-0378">Hydrolase</keyword>
<feature type="signal peptide" evidence="5">
    <location>
        <begin position="1"/>
        <end position="30"/>
    </location>
</feature>
<protein>
    <submittedName>
        <fullName evidence="6">Putative dienelactone hydrolase</fullName>
    </submittedName>
</protein>
<evidence type="ECO:0000256" key="5">
    <source>
        <dbReference type="SAM" id="SignalP"/>
    </source>
</evidence>
<dbReference type="EMBL" id="JACGWV010000001">
    <property type="protein sequence ID" value="MBA8806721.1"/>
    <property type="molecule type" value="Genomic_DNA"/>
</dbReference>
<evidence type="ECO:0000313" key="7">
    <source>
        <dbReference type="Proteomes" id="UP000540568"/>
    </source>
</evidence>
<dbReference type="Proteomes" id="UP000540568">
    <property type="component" value="Unassembled WGS sequence"/>
</dbReference>
<gene>
    <name evidence="6" type="ORF">FHX71_000663</name>
</gene>
<keyword evidence="7" id="KW-1185">Reference proteome</keyword>
<accession>A0A7W3J5K1</accession>
<dbReference type="PANTHER" id="PTHR10272">
    <property type="entry name" value="PLATELET-ACTIVATING FACTOR ACETYLHYDROLASE"/>
    <property type="match status" value="1"/>
</dbReference>
<evidence type="ECO:0000256" key="4">
    <source>
        <dbReference type="SAM" id="MobiDB-lite"/>
    </source>
</evidence>
<dbReference type="PANTHER" id="PTHR10272:SF0">
    <property type="entry name" value="PLATELET-ACTIVATING FACTOR ACETYLHYDROLASE"/>
    <property type="match status" value="1"/>
</dbReference>
<dbReference type="PROSITE" id="PS51257">
    <property type="entry name" value="PROKAR_LIPOPROTEIN"/>
    <property type="match status" value="1"/>
</dbReference>
<keyword evidence="3" id="KW-0443">Lipid metabolism</keyword>
<dbReference type="SUPFAM" id="SSF53474">
    <property type="entry name" value="alpha/beta-Hydrolases"/>
    <property type="match status" value="1"/>
</dbReference>
<reference evidence="6 7" key="1">
    <citation type="submission" date="2020-07" db="EMBL/GenBank/DDBJ databases">
        <title>Sequencing the genomes of 1000 actinobacteria strains.</title>
        <authorList>
            <person name="Klenk H.-P."/>
        </authorList>
    </citation>
    <scope>NUCLEOTIDE SEQUENCE [LARGE SCALE GENOMIC DNA]</scope>
    <source>
        <strain evidence="6 7">DSM 44121</strain>
    </source>
</reference>
<feature type="chain" id="PRO_5030927067" evidence="5">
    <location>
        <begin position="31"/>
        <end position="406"/>
    </location>
</feature>
<keyword evidence="2" id="KW-0442">Lipid degradation</keyword>